<feature type="transmembrane region" description="Helical" evidence="1">
    <location>
        <begin position="21"/>
        <end position="42"/>
    </location>
</feature>
<evidence type="ECO:0000256" key="1">
    <source>
        <dbReference type="SAM" id="Phobius"/>
    </source>
</evidence>
<evidence type="ECO:0000313" key="2">
    <source>
        <dbReference type="EnsemblMetazoa" id="G23941.1:cds"/>
    </source>
</evidence>
<dbReference type="EnsemblMetazoa" id="G23941.1">
    <property type="protein sequence ID" value="G23941.1:cds"/>
    <property type="gene ID" value="G23941"/>
</dbReference>
<proteinExistence type="predicted"/>
<accession>A0A8W8KHR7</accession>
<name>A0A8W8KHR7_MAGGI</name>
<keyword evidence="1" id="KW-1133">Transmembrane helix</keyword>
<keyword evidence="3" id="KW-1185">Reference proteome</keyword>
<dbReference type="Proteomes" id="UP000005408">
    <property type="component" value="Unassembled WGS sequence"/>
</dbReference>
<sequence>MRQDLKSLFKTTSTHHTYASVAIVLGKAILWPCSAFILHLLWKTRIKTGSFNRSAIGRNFNEWRKPIICFGIQDKRIEKFLDEFLFHINENDWELNCKTVDKVLEVIVGEMVKVANDRFPGLHIGGTLKKQGSSREGLKVCDALKFDLLLPFYIQDVCMVERVTCDANGSPIPGLIKMEIINHLKFSSWGAKYNLLYRENEKTYINARNLQTRVFTSILAQVKHRFNIRLKKVTKNTYNEYSIVVKPESPNLKITIKVKSKDGLDDFKNLLDSGYNNEDSSDLNEVNVEIDLVPGFLLSTDTYTCYADNDRVVSCERYGVIKWLKEGDLNISSEDGDLIWRNSSCGDLPKPKSTTSFPLLNLQSNVPRPLAQATKLPLYQCPQTIGITKGSGYSPEVSNQLISPAPFDTGVQAYSAFIAECQSYGG</sequence>
<reference evidence="2" key="1">
    <citation type="submission" date="2022-08" db="UniProtKB">
        <authorList>
            <consortium name="EnsemblMetazoa"/>
        </authorList>
    </citation>
    <scope>IDENTIFICATION</scope>
    <source>
        <strain evidence="2">05x7-T-G4-1.051#20</strain>
    </source>
</reference>
<dbReference type="Gene3D" id="3.30.460.90">
    <property type="match status" value="1"/>
</dbReference>
<dbReference type="AlphaFoldDB" id="A0A8W8KHR7"/>
<keyword evidence="1" id="KW-0472">Membrane</keyword>
<evidence type="ECO:0000313" key="3">
    <source>
        <dbReference type="Proteomes" id="UP000005408"/>
    </source>
</evidence>
<protein>
    <submittedName>
        <fullName evidence="2">Uncharacterized protein</fullName>
    </submittedName>
</protein>
<keyword evidence="1" id="KW-0812">Transmembrane</keyword>
<organism evidence="2 3">
    <name type="scientific">Magallana gigas</name>
    <name type="common">Pacific oyster</name>
    <name type="synonym">Crassostrea gigas</name>
    <dbReference type="NCBI Taxonomy" id="29159"/>
    <lineage>
        <taxon>Eukaryota</taxon>
        <taxon>Metazoa</taxon>
        <taxon>Spiralia</taxon>
        <taxon>Lophotrochozoa</taxon>
        <taxon>Mollusca</taxon>
        <taxon>Bivalvia</taxon>
        <taxon>Autobranchia</taxon>
        <taxon>Pteriomorphia</taxon>
        <taxon>Ostreida</taxon>
        <taxon>Ostreoidea</taxon>
        <taxon>Ostreidae</taxon>
        <taxon>Magallana</taxon>
    </lineage>
</organism>